<reference evidence="23" key="1">
    <citation type="submission" date="2018-03" db="EMBL/GenBank/DDBJ databases">
        <title>Acclimation of spotted seabass to various salinities.</title>
        <authorList>
            <person name="Zhang X."/>
        </authorList>
    </citation>
    <scope>NUCLEOTIDE SEQUENCE</scope>
</reference>
<keyword evidence="6" id="KW-0597">Phosphoprotein</keyword>
<dbReference type="GO" id="GO:0006884">
    <property type="term" value="P:cell volume homeostasis"/>
    <property type="evidence" value="ECO:0007669"/>
    <property type="project" value="TreeGrafter"/>
</dbReference>
<dbReference type="InterPro" id="IPR002443">
    <property type="entry name" value="SLC12A1/SLC12A2"/>
</dbReference>
<evidence type="ECO:0000256" key="7">
    <source>
        <dbReference type="ARBA" id="ARBA00022692"/>
    </source>
</evidence>
<evidence type="ECO:0000256" key="15">
    <source>
        <dbReference type="ARBA" id="ARBA00023201"/>
    </source>
</evidence>
<dbReference type="FunFam" id="1.20.1740.10:FF:000005">
    <property type="entry name" value="Solute carrier family 12 member 1"/>
    <property type="match status" value="1"/>
</dbReference>
<sequence length="1158" mass="126048">MSAPSPAPSAPAESAAAENDFLATDSGLRPPGPTPSQSRFQVDIVAEAAGATDDKSPSSDASTTVPSSDTATPAAPPGADPGAGGEEAKGRFRVVNFADPSGAGSAASPEASPAEGLQNGDTVMSETSLHSSTGGQHHYHYDTHTNTYYLRTFGHNTIDAVPNIDFYRQTAAPLGEKLVRPTLSELHDELDKEPFEDGFANGDELTPAEEAAAKESAESKGVVKFGWIKGVLVRCMLNIWGVMLFIRMSWIVGQAGIALSCLIVAMATVVTTITGLSTSAIATNGFVRGGGAYYLISRSLGPEFGGSIGLIFAFANAVAVAMYVVGFAETVVELLAGVDAIMTDEINDIRIIGTITVILLLGISVAGMEWEAKAQIFLLIVLITAIINYFIGTFIAVKSKEPMGFFGYDGSIMWENMGPDFRGTTFFSVFSIFFPAATGILAGANISGDLADPQLAIPRGTLLAILVTGIVYLGVAVSTGSCIVRDASGNMNDTVSAQFTNCTDAACRFGYDFSSCKSQDSCKFGLHHDFQVMSVVSGFGPIITAGIFSATLSSALASLVSAPKVFQALCKDNIYPGLSIFAKGYGKNNEPLRGYILTFVIALAFILIAQLNVIAPIISNFFLASYALINFSVFHASLANSPGWRPSFKYYNMWVSLAGAILCCGVMFVINWWAALLTNAIVLGLFIYVSYKKPDVNWGSSTQALTYHEALTHTLHLSGVEDHIKNFRPQCLVMTGYPNSRPAILDLVHSFTKNVGLMICGHIRTGYRRPNFKELATDQARYQRWLLKNETKAFYTPVFAEDIRQGTQYLLQAAGLGRLKPNTLVLGFKNDWRDGDMMNVETYISMIHDAFDFQFGAVILRLKEGLDVSHIQGQDELLSSQEKSSGMKDVIVSIDTSKDSDADSSKPSSKATSLQNSPAIQKDDDDDGKATTQPLLKKDKKSPTVPLNVSDQRLLEASQQFQKKQGKGTVDVWWLFDDGGLTLLIPYLLTNKKRWKDCKIRVFIGGKINRIDHDRRAMATLLSKFRIDFSDITVLGDVNTKPKKEHVSAFEEMIEPYRLKEDDMEQEVAERLKNSEPWRITDNELELYRAKTNRQIRLNELLQEHSSTANLIVMSLPLARKGTVSSALYMAWLEALSKDLPPILLVRGNHQSVLTFYS</sequence>
<dbReference type="GO" id="GO:0055064">
    <property type="term" value="P:chloride ion homeostasis"/>
    <property type="evidence" value="ECO:0007669"/>
    <property type="project" value="TreeGrafter"/>
</dbReference>
<keyword evidence="15" id="KW-0739">Sodium transport</keyword>
<protein>
    <submittedName>
        <fullName evidence="23">Solute carrier family 12 member 2</fullName>
    </submittedName>
</protein>
<keyword evidence="11" id="KW-0915">Sodium</keyword>
<proteinExistence type="evidence at transcript level"/>
<feature type="region of interest" description="Disordered" evidence="18">
    <location>
        <begin position="99"/>
        <end position="138"/>
    </location>
</feature>
<feature type="transmembrane region" description="Helical" evidence="19">
    <location>
        <begin position="349"/>
        <end position="368"/>
    </location>
</feature>
<feature type="compositionally biased region" description="Polar residues" evidence="18">
    <location>
        <begin position="119"/>
        <end position="135"/>
    </location>
</feature>
<accession>A0A3T0CIU6</accession>
<evidence type="ECO:0000259" key="20">
    <source>
        <dbReference type="Pfam" id="PF00324"/>
    </source>
</evidence>
<evidence type="ECO:0000256" key="16">
    <source>
        <dbReference type="ARBA" id="ARBA00023214"/>
    </source>
</evidence>
<dbReference type="GO" id="GO:1990573">
    <property type="term" value="P:potassium ion import across plasma membrane"/>
    <property type="evidence" value="ECO:0007669"/>
    <property type="project" value="TreeGrafter"/>
</dbReference>
<keyword evidence="4" id="KW-1003">Cell membrane</keyword>
<evidence type="ECO:0000256" key="3">
    <source>
        <dbReference type="ARBA" id="ARBA00022448"/>
    </source>
</evidence>
<evidence type="ECO:0000256" key="1">
    <source>
        <dbReference type="ARBA" id="ARBA00004651"/>
    </source>
</evidence>
<feature type="transmembrane region" description="Helical" evidence="19">
    <location>
        <begin position="423"/>
        <end position="442"/>
    </location>
</feature>
<dbReference type="InterPro" id="IPR002444">
    <property type="entry name" value="NKCC1"/>
</dbReference>
<evidence type="ECO:0000256" key="6">
    <source>
        <dbReference type="ARBA" id="ARBA00022553"/>
    </source>
</evidence>
<dbReference type="Pfam" id="PF03522">
    <property type="entry name" value="SLC12"/>
    <property type="match status" value="1"/>
</dbReference>
<evidence type="ECO:0000256" key="14">
    <source>
        <dbReference type="ARBA" id="ARBA00023180"/>
    </source>
</evidence>
<dbReference type="GO" id="GO:0055078">
    <property type="term" value="P:sodium ion homeostasis"/>
    <property type="evidence" value="ECO:0007669"/>
    <property type="project" value="TreeGrafter"/>
</dbReference>
<keyword evidence="9" id="KW-0630">Potassium</keyword>
<feature type="region of interest" description="Disordered" evidence="18">
    <location>
        <begin position="1"/>
        <end position="87"/>
    </location>
</feature>
<dbReference type="PRINTS" id="PR01208">
    <property type="entry name" value="NAKCLTRSPRT1"/>
</dbReference>
<feature type="transmembrane region" description="Helical" evidence="19">
    <location>
        <begin position="307"/>
        <end position="328"/>
    </location>
</feature>
<keyword evidence="14" id="KW-0325">Glycoprotein</keyword>
<evidence type="ECO:0000259" key="22">
    <source>
        <dbReference type="Pfam" id="PF08403"/>
    </source>
</evidence>
<dbReference type="Pfam" id="PF08403">
    <property type="entry name" value="AA_permease_N"/>
    <property type="match status" value="1"/>
</dbReference>
<feature type="transmembrane region" description="Helical" evidence="19">
    <location>
        <begin position="462"/>
        <end position="484"/>
    </location>
</feature>
<dbReference type="PANTHER" id="PTHR11827:SF58">
    <property type="entry name" value="SOLUTE CARRIER FAMILY 12 MEMBER 2"/>
    <property type="match status" value="1"/>
</dbReference>
<comment type="catalytic activity">
    <reaction evidence="17">
        <text>K(+)(out) + 2 chloride(out) + Na(+)(out) = K(+)(in) + 2 chloride(in) + Na(+)(in)</text>
        <dbReference type="Rhea" id="RHEA:72395"/>
        <dbReference type="ChEBI" id="CHEBI:17996"/>
        <dbReference type="ChEBI" id="CHEBI:29101"/>
        <dbReference type="ChEBI" id="CHEBI:29103"/>
    </reaction>
    <physiologicalReaction direction="left-to-right" evidence="17">
        <dbReference type="Rhea" id="RHEA:72396"/>
    </physiologicalReaction>
</comment>
<comment type="subcellular location">
    <subcellularLocation>
        <location evidence="1">Cell membrane</location>
        <topology evidence="1">Multi-pass membrane protein</topology>
    </subcellularLocation>
</comment>
<organism evidence="23">
    <name type="scientific">Lateolabrax maculatus</name>
    <name type="common">Spotted sea bass</name>
    <dbReference type="NCBI Taxonomy" id="315492"/>
    <lineage>
        <taxon>Eukaryota</taxon>
        <taxon>Metazoa</taxon>
        <taxon>Chordata</taxon>
        <taxon>Craniata</taxon>
        <taxon>Vertebrata</taxon>
        <taxon>Euteleostomi</taxon>
        <taxon>Actinopterygii</taxon>
        <taxon>Neopterygii</taxon>
        <taxon>Teleostei</taxon>
        <taxon>Neoteleostei</taxon>
        <taxon>Acanthomorphata</taxon>
        <taxon>Eupercaria</taxon>
        <taxon>Acropomatiformes</taxon>
        <taxon>Lateolabracidae</taxon>
        <taxon>Lateolabrax</taxon>
    </lineage>
</organism>
<evidence type="ECO:0000256" key="5">
    <source>
        <dbReference type="ARBA" id="ARBA00022538"/>
    </source>
</evidence>
<dbReference type="PRINTS" id="PR01207">
    <property type="entry name" value="NAKCLTRNSPRT"/>
</dbReference>
<evidence type="ECO:0000256" key="17">
    <source>
        <dbReference type="ARBA" id="ARBA00048452"/>
    </source>
</evidence>
<comment type="similarity">
    <text evidence="2">Belongs to the SLC12A transporter family.</text>
</comment>
<feature type="compositionally biased region" description="Low complexity" evidence="18">
    <location>
        <begin position="100"/>
        <end position="116"/>
    </location>
</feature>
<evidence type="ECO:0000256" key="18">
    <source>
        <dbReference type="SAM" id="MobiDB-lite"/>
    </source>
</evidence>
<dbReference type="InterPro" id="IPR004842">
    <property type="entry name" value="SLC12A_fam"/>
</dbReference>
<evidence type="ECO:0000256" key="12">
    <source>
        <dbReference type="ARBA" id="ARBA00023065"/>
    </source>
</evidence>
<evidence type="ECO:0000256" key="8">
    <source>
        <dbReference type="ARBA" id="ARBA00022847"/>
    </source>
</evidence>
<keyword evidence="16" id="KW-0868">Chloride</keyword>
<evidence type="ECO:0000259" key="21">
    <source>
        <dbReference type="Pfam" id="PF03522"/>
    </source>
</evidence>
<feature type="transmembrane region" description="Helical" evidence="19">
    <location>
        <begin position="374"/>
        <end position="397"/>
    </location>
</feature>
<dbReference type="Gene3D" id="1.20.1740.10">
    <property type="entry name" value="Amino acid/polyamine transporter I"/>
    <property type="match status" value="1"/>
</dbReference>
<feature type="transmembrane region" description="Helical" evidence="19">
    <location>
        <begin position="258"/>
        <end position="287"/>
    </location>
</feature>
<keyword evidence="8" id="KW-0769">Symport</keyword>
<dbReference type="InterPro" id="IPR004841">
    <property type="entry name" value="AA-permease/SLC12A_dom"/>
</dbReference>
<keyword evidence="7 19" id="KW-0812">Transmembrane</keyword>
<dbReference type="GO" id="GO:0016324">
    <property type="term" value="C:apical plasma membrane"/>
    <property type="evidence" value="ECO:0007669"/>
    <property type="project" value="TreeGrafter"/>
</dbReference>
<feature type="domain" description="Amino acid permease/ SLC12A" evidence="20">
    <location>
        <begin position="230"/>
        <end position="732"/>
    </location>
</feature>
<keyword evidence="10 19" id="KW-1133">Transmembrane helix</keyword>
<dbReference type="Pfam" id="PF00324">
    <property type="entry name" value="AA_permease"/>
    <property type="match status" value="1"/>
</dbReference>
<evidence type="ECO:0000256" key="10">
    <source>
        <dbReference type="ARBA" id="ARBA00022989"/>
    </source>
</evidence>
<dbReference type="GO" id="GO:0008511">
    <property type="term" value="F:sodium:potassium:chloride symporter activity"/>
    <property type="evidence" value="ECO:0007669"/>
    <property type="project" value="TreeGrafter"/>
</dbReference>
<evidence type="ECO:0000256" key="19">
    <source>
        <dbReference type="SAM" id="Phobius"/>
    </source>
</evidence>
<feature type="domain" description="SLC12A transporter C-terminal" evidence="21">
    <location>
        <begin position="741"/>
        <end position="1158"/>
    </location>
</feature>
<feature type="region of interest" description="Disordered" evidence="18">
    <location>
        <begin position="896"/>
        <end position="947"/>
    </location>
</feature>
<evidence type="ECO:0000256" key="2">
    <source>
        <dbReference type="ARBA" id="ARBA00010593"/>
    </source>
</evidence>
<dbReference type="PANTHER" id="PTHR11827">
    <property type="entry name" value="SOLUTE CARRIER FAMILY 12, CATION COTRANSPORTERS"/>
    <property type="match status" value="1"/>
</dbReference>
<feature type="transmembrane region" description="Helical" evidence="19">
    <location>
        <begin position="592"/>
        <end position="611"/>
    </location>
</feature>
<feature type="transmembrane region" description="Helical" evidence="19">
    <location>
        <begin position="617"/>
        <end position="638"/>
    </location>
</feature>
<feature type="compositionally biased region" description="Low complexity" evidence="18">
    <location>
        <begin position="58"/>
        <end position="73"/>
    </location>
</feature>
<evidence type="ECO:0000313" key="23">
    <source>
        <dbReference type="EMBL" id="AZT78965.1"/>
    </source>
</evidence>
<feature type="domain" description="Amino acid permease N-terminal" evidence="22">
    <location>
        <begin position="142"/>
        <end position="195"/>
    </location>
</feature>
<feature type="transmembrane region" description="Helical" evidence="19">
    <location>
        <begin position="225"/>
        <end position="246"/>
    </location>
</feature>
<keyword evidence="3" id="KW-0813">Transport</keyword>
<dbReference type="AlphaFoldDB" id="A0A3T0CIU6"/>
<dbReference type="InterPro" id="IPR018491">
    <property type="entry name" value="SLC12_C"/>
</dbReference>
<gene>
    <name evidence="23" type="primary">NKCC1a</name>
</gene>
<feature type="transmembrane region" description="Helical" evidence="19">
    <location>
        <begin position="650"/>
        <end position="668"/>
    </location>
</feature>
<evidence type="ECO:0000256" key="9">
    <source>
        <dbReference type="ARBA" id="ARBA00022958"/>
    </source>
</evidence>
<evidence type="ECO:0000256" key="4">
    <source>
        <dbReference type="ARBA" id="ARBA00022475"/>
    </source>
</evidence>
<keyword evidence="13 19" id="KW-0472">Membrane</keyword>
<evidence type="ECO:0000256" key="13">
    <source>
        <dbReference type="ARBA" id="ARBA00023136"/>
    </source>
</evidence>
<keyword evidence="12" id="KW-0406">Ion transport</keyword>
<dbReference type="NCBIfam" id="TIGR00930">
    <property type="entry name" value="2a30"/>
    <property type="match status" value="1"/>
</dbReference>
<dbReference type="GO" id="GO:0055075">
    <property type="term" value="P:potassium ion homeostasis"/>
    <property type="evidence" value="ECO:0007669"/>
    <property type="project" value="TreeGrafter"/>
</dbReference>
<name>A0A3T0CIU6_LATMC</name>
<dbReference type="GO" id="GO:0008519">
    <property type="term" value="F:ammonium channel activity"/>
    <property type="evidence" value="ECO:0007669"/>
    <property type="project" value="TreeGrafter"/>
</dbReference>
<evidence type="ECO:0000256" key="11">
    <source>
        <dbReference type="ARBA" id="ARBA00023053"/>
    </source>
</evidence>
<dbReference type="EMBL" id="MH142148">
    <property type="protein sequence ID" value="AZT78965.1"/>
    <property type="molecule type" value="mRNA"/>
</dbReference>
<keyword evidence="5" id="KW-0633">Potassium transport</keyword>
<dbReference type="InterPro" id="IPR013612">
    <property type="entry name" value="AA_permease_N"/>
</dbReference>